<dbReference type="Gene3D" id="3.40.50.12780">
    <property type="entry name" value="N-terminal domain of ligase-like"/>
    <property type="match status" value="1"/>
</dbReference>
<dbReference type="GeneID" id="85360149"/>
<dbReference type="PANTHER" id="PTHR45527">
    <property type="entry name" value="NONRIBOSOMAL PEPTIDE SYNTHETASE"/>
    <property type="match status" value="1"/>
</dbReference>
<dbReference type="Pfam" id="PF00501">
    <property type="entry name" value="AMP-binding"/>
    <property type="match status" value="1"/>
</dbReference>
<feature type="domain" description="AMP-dependent synthetase/ligase" evidence="2">
    <location>
        <begin position="8"/>
        <end position="133"/>
    </location>
</feature>
<dbReference type="SUPFAM" id="SSF56801">
    <property type="entry name" value="Acetyl-CoA synthetase-like"/>
    <property type="match status" value="1"/>
</dbReference>
<comment type="caution">
    <text evidence="3">The sequence shown here is derived from an EMBL/GenBank/DDBJ whole genome shotgun (WGS) entry which is preliminary data.</text>
</comment>
<name>A0AA39NIB9_ARMTA</name>
<dbReference type="GO" id="GO:0043041">
    <property type="term" value="P:amino acid activation for nonribosomal peptide biosynthetic process"/>
    <property type="evidence" value="ECO:0007669"/>
    <property type="project" value="TreeGrafter"/>
</dbReference>
<keyword evidence="4" id="KW-1185">Reference proteome</keyword>
<evidence type="ECO:0000313" key="3">
    <source>
        <dbReference type="EMBL" id="KAK0465983.1"/>
    </source>
</evidence>
<reference evidence="3" key="1">
    <citation type="submission" date="2023-06" db="EMBL/GenBank/DDBJ databases">
        <authorList>
            <consortium name="Lawrence Berkeley National Laboratory"/>
            <person name="Ahrendt S."/>
            <person name="Sahu N."/>
            <person name="Indic B."/>
            <person name="Wong-Bajracharya J."/>
            <person name="Merenyi Z."/>
            <person name="Ke H.-M."/>
            <person name="Monk M."/>
            <person name="Kocsube S."/>
            <person name="Drula E."/>
            <person name="Lipzen A."/>
            <person name="Balint B."/>
            <person name="Henrissat B."/>
            <person name="Andreopoulos B."/>
            <person name="Martin F.M."/>
            <person name="Harder C.B."/>
            <person name="Rigling D."/>
            <person name="Ford K.L."/>
            <person name="Foster G.D."/>
            <person name="Pangilinan J."/>
            <person name="Papanicolaou A."/>
            <person name="Barry K."/>
            <person name="LaButti K."/>
            <person name="Viragh M."/>
            <person name="Koriabine M."/>
            <person name="Yan M."/>
            <person name="Riley R."/>
            <person name="Champramary S."/>
            <person name="Plett K.L."/>
            <person name="Tsai I.J."/>
            <person name="Slot J."/>
            <person name="Sipos G."/>
            <person name="Plett J."/>
            <person name="Nagy L.G."/>
            <person name="Grigoriev I.V."/>
        </authorList>
    </citation>
    <scope>NUCLEOTIDE SEQUENCE</scope>
    <source>
        <strain evidence="3">CCBAS 213</strain>
    </source>
</reference>
<evidence type="ECO:0000313" key="4">
    <source>
        <dbReference type="Proteomes" id="UP001175211"/>
    </source>
</evidence>
<dbReference type="GO" id="GO:0005737">
    <property type="term" value="C:cytoplasm"/>
    <property type="evidence" value="ECO:0007669"/>
    <property type="project" value="TreeGrafter"/>
</dbReference>
<dbReference type="InterPro" id="IPR042099">
    <property type="entry name" value="ANL_N_sf"/>
</dbReference>
<protein>
    <recommendedName>
        <fullName evidence="2">AMP-dependent synthetase/ligase domain-containing protein</fullName>
    </recommendedName>
</protein>
<dbReference type="GO" id="GO:0031177">
    <property type="term" value="F:phosphopantetheine binding"/>
    <property type="evidence" value="ECO:0007669"/>
    <property type="project" value="TreeGrafter"/>
</dbReference>
<keyword evidence="1" id="KW-0511">Multifunctional enzyme</keyword>
<evidence type="ECO:0000259" key="2">
    <source>
        <dbReference type="Pfam" id="PF00501"/>
    </source>
</evidence>
<dbReference type="AlphaFoldDB" id="A0AA39NIB9"/>
<sequence length="191" mass="21213">MSTSLKSSKLCWQIILIGVTHIGMVLSMIKALLESPDGLPIKYLMSGNKKITDSLLKKWSVRPDLVLTNFYGSMEAMVGCTLRQIGLNDHKENIRRAFSSCSTYVVDCDLNIVLLGCSGELVISGPLVACGYHNLSDVTLKMFIDYPTPGCKTYFTDDLVHMMPDHSIKIIGHIDSQVKYHGVRIEMEGIL</sequence>
<dbReference type="RefSeq" id="XP_060336810.1">
    <property type="nucleotide sequence ID" value="XM_060476601.1"/>
</dbReference>
<gene>
    <name evidence="3" type="ORF">EV420DRAFT_1636536</name>
</gene>
<dbReference type="EMBL" id="JAUEPS010000004">
    <property type="protein sequence ID" value="KAK0465983.1"/>
    <property type="molecule type" value="Genomic_DNA"/>
</dbReference>
<organism evidence="3 4">
    <name type="scientific">Armillaria tabescens</name>
    <name type="common">Ringless honey mushroom</name>
    <name type="synonym">Agaricus tabescens</name>
    <dbReference type="NCBI Taxonomy" id="1929756"/>
    <lineage>
        <taxon>Eukaryota</taxon>
        <taxon>Fungi</taxon>
        <taxon>Dikarya</taxon>
        <taxon>Basidiomycota</taxon>
        <taxon>Agaricomycotina</taxon>
        <taxon>Agaricomycetes</taxon>
        <taxon>Agaricomycetidae</taxon>
        <taxon>Agaricales</taxon>
        <taxon>Marasmiineae</taxon>
        <taxon>Physalacriaceae</taxon>
        <taxon>Desarmillaria</taxon>
    </lineage>
</organism>
<dbReference type="InterPro" id="IPR000873">
    <property type="entry name" value="AMP-dep_synth/lig_dom"/>
</dbReference>
<dbReference type="GO" id="GO:0044550">
    <property type="term" value="P:secondary metabolite biosynthetic process"/>
    <property type="evidence" value="ECO:0007669"/>
    <property type="project" value="TreeGrafter"/>
</dbReference>
<dbReference type="PANTHER" id="PTHR45527:SF1">
    <property type="entry name" value="FATTY ACID SYNTHASE"/>
    <property type="match status" value="1"/>
</dbReference>
<proteinExistence type="predicted"/>
<evidence type="ECO:0000256" key="1">
    <source>
        <dbReference type="ARBA" id="ARBA00023268"/>
    </source>
</evidence>
<dbReference type="Proteomes" id="UP001175211">
    <property type="component" value="Unassembled WGS sequence"/>
</dbReference>
<accession>A0AA39NIB9</accession>